<sequence length="162" mass="18919">MTIKVDGERILHLLARNEREIAKVCRHIQKDTAMGGSYFEQMAKDGDRHRDAFLQLAERAKSDGGWVIDSDEYEFFRLRFERSLLADPDDLLKMATGIGDPLAMYEFVERMKREAVEIVRELQDIIPRFAPKVLKSIEQDDKNHLKKVTERILDHFRAKESV</sequence>
<dbReference type="Proteomes" id="UP000070442">
    <property type="component" value="Unassembled WGS sequence"/>
</dbReference>
<accession>A0A134ALD4</accession>
<protein>
    <recommendedName>
        <fullName evidence="3">Rubrerythrin diiron-binding domain-containing protein</fullName>
    </recommendedName>
</protein>
<dbReference type="EMBL" id="LSDG01000002">
    <property type="protein sequence ID" value="KXB68360.1"/>
    <property type="molecule type" value="Genomic_DNA"/>
</dbReference>
<dbReference type="AlphaFoldDB" id="A0A134ALD4"/>
<dbReference type="PATRIC" id="fig|755172.3.peg.68"/>
<evidence type="ECO:0008006" key="3">
    <source>
        <dbReference type="Google" id="ProtNLM"/>
    </source>
</evidence>
<dbReference type="STRING" id="755172.HMPREF1863_00072"/>
<dbReference type="RefSeq" id="WP_068366051.1">
    <property type="nucleotide sequence ID" value="NZ_CAIJCT010000006.1"/>
</dbReference>
<organism evidence="1 2">
    <name type="scientific">Aedoeadaptatus coxii</name>
    <dbReference type="NCBI Taxonomy" id="755172"/>
    <lineage>
        <taxon>Bacteria</taxon>
        <taxon>Bacillati</taxon>
        <taxon>Bacillota</taxon>
        <taxon>Tissierellia</taxon>
        <taxon>Tissierellales</taxon>
        <taxon>Peptoniphilaceae</taxon>
        <taxon>Aedoeadaptatus</taxon>
    </lineage>
</organism>
<dbReference type="OrthoDB" id="1951931at2"/>
<evidence type="ECO:0000313" key="1">
    <source>
        <dbReference type="EMBL" id="KXB68360.1"/>
    </source>
</evidence>
<proteinExistence type="predicted"/>
<reference evidence="2" key="1">
    <citation type="submission" date="2016-01" db="EMBL/GenBank/DDBJ databases">
        <authorList>
            <person name="Mitreva M."/>
            <person name="Pepin K.H."/>
            <person name="Mihindukulasuriya K.A."/>
            <person name="Fulton R."/>
            <person name="Fronick C."/>
            <person name="O'Laughlin M."/>
            <person name="Miner T."/>
            <person name="Herter B."/>
            <person name="Rosa B.A."/>
            <person name="Cordes M."/>
            <person name="Tomlinson C."/>
            <person name="Wollam A."/>
            <person name="Palsikar V.B."/>
            <person name="Mardis E.R."/>
            <person name="Wilson R.K."/>
        </authorList>
    </citation>
    <scope>NUCLEOTIDE SEQUENCE [LARGE SCALE GENOMIC DNA]</scope>
    <source>
        <strain evidence="2">DNF00729</strain>
    </source>
</reference>
<comment type="caution">
    <text evidence="1">The sequence shown here is derived from an EMBL/GenBank/DDBJ whole genome shotgun (WGS) entry which is preliminary data.</text>
</comment>
<keyword evidence="2" id="KW-1185">Reference proteome</keyword>
<gene>
    <name evidence="1" type="ORF">HMPREF1863_00072</name>
</gene>
<evidence type="ECO:0000313" key="2">
    <source>
        <dbReference type="Proteomes" id="UP000070442"/>
    </source>
</evidence>
<name>A0A134ALD4_9FIRM</name>